<dbReference type="Gene3D" id="2.60.40.1120">
    <property type="entry name" value="Carboxypeptidase-like, regulatory domain"/>
    <property type="match status" value="1"/>
</dbReference>
<sequence length="341" mass="38229">MSDPKKLVISESKVTNSPIGYCLVVLLLLACAPERDNPYDPNSNFYTNKTEILGSCKNRVMVPIHNARICLLPLSNKTQTLVTFTNENGNYWLADCPAESVLLIAEKDGFVSESSYLSLQAYKSETLNFTLEGLPKFLKTEVTSYYCLLSNPPYDSAVLSIKCEIADEEGQSDIALVFATIDGLADTLPLFFKSGNAYENLFQEESLSENLDNIVGRDIFINAIDRFGHQVISSPLRLIRIIRDNTLETIAPVGGEITSAHPLLEWRSANYLFAHTFFCEVYYLPPYLPPVLYHRYDNIPAQTATFLVPDSLIAGYHYWQIGVLDSYGNWAKSAEGVFEVR</sequence>
<dbReference type="InterPro" id="IPR008969">
    <property type="entry name" value="CarboxyPept-like_regulatory"/>
</dbReference>
<protein>
    <submittedName>
        <fullName evidence="1">Carboxypeptidase regulatory-like domain-containing protein</fullName>
    </submittedName>
</protein>
<keyword evidence="1" id="KW-0378">Hydrolase</keyword>
<dbReference type="PROSITE" id="PS51257">
    <property type="entry name" value="PROKAR_LIPOPROTEIN"/>
    <property type="match status" value="1"/>
</dbReference>
<dbReference type="Pfam" id="PF13620">
    <property type="entry name" value="CarboxypepD_reg"/>
    <property type="match status" value="1"/>
</dbReference>
<reference evidence="1" key="1">
    <citation type="journal article" date="2020" name="mSystems">
        <title>Genome- and Community-Level Interaction Insights into Carbon Utilization and Element Cycling Functions of Hydrothermarchaeota in Hydrothermal Sediment.</title>
        <authorList>
            <person name="Zhou Z."/>
            <person name="Liu Y."/>
            <person name="Xu W."/>
            <person name="Pan J."/>
            <person name="Luo Z.H."/>
            <person name="Li M."/>
        </authorList>
    </citation>
    <scope>NUCLEOTIDE SEQUENCE [LARGE SCALE GENOMIC DNA]</scope>
    <source>
        <strain evidence="1">SpSt-876</strain>
    </source>
</reference>
<keyword evidence="1" id="KW-0645">Protease</keyword>
<dbReference type="AlphaFoldDB" id="A0A7C6EC82"/>
<organism evidence="1">
    <name type="scientific">candidate division WOR-3 bacterium</name>
    <dbReference type="NCBI Taxonomy" id="2052148"/>
    <lineage>
        <taxon>Bacteria</taxon>
        <taxon>Bacteria division WOR-3</taxon>
    </lineage>
</organism>
<comment type="caution">
    <text evidence="1">The sequence shown here is derived from an EMBL/GenBank/DDBJ whole genome shotgun (WGS) entry which is preliminary data.</text>
</comment>
<dbReference type="SUPFAM" id="SSF49464">
    <property type="entry name" value="Carboxypeptidase regulatory domain-like"/>
    <property type="match status" value="1"/>
</dbReference>
<dbReference type="GO" id="GO:0004180">
    <property type="term" value="F:carboxypeptidase activity"/>
    <property type="evidence" value="ECO:0007669"/>
    <property type="project" value="UniProtKB-KW"/>
</dbReference>
<evidence type="ECO:0000313" key="1">
    <source>
        <dbReference type="EMBL" id="HHS51799.1"/>
    </source>
</evidence>
<gene>
    <name evidence="1" type="ORF">ENW73_02885</name>
</gene>
<proteinExistence type="predicted"/>
<accession>A0A7C6EC82</accession>
<dbReference type="EMBL" id="DTLI01000071">
    <property type="protein sequence ID" value="HHS51799.1"/>
    <property type="molecule type" value="Genomic_DNA"/>
</dbReference>
<name>A0A7C6EC82_UNCW3</name>
<keyword evidence="1" id="KW-0121">Carboxypeptidase</keyword>